<accession>A0ACC1KZA9</accession>
<dbReference type="Proteomes" id="UP001140087">
    <property type="component" value="Unassembled WGS sequence"/>
</dbReference>
<keyword evidence="2" id="KW-1185">Reference proteome</keyword>
<organism evidence="1 2">
    <name type="scientific">Coemansia helicoidea</name>
    <dbReference type="NCBI Taxonomy" id="1286919"/>
    <lineage>
        <taxon>Eukaryota</taxon>
        <taxon>Fungi</taxon>
        <taxon>Fungi incertae sedis</taxon>
        <taxon>Zoopagomycota</taxon>
        <taxon>Kickxellomycotina</taxon>
        <taxon>Kickxellomycetes</taxon>
        <taxon>Kickxellales</taxon>
        <taxon>Kickxellaceae</taxon>
        <taxon>Coemansia</taxon>
    </lineage>
</organism>
<evidence type="ECO:0000313" key="2">
    <source>
        <dbReference type="Proteomes" id="UP001140087"/>
    </source>
</evidence>
<comment type="caution">
    <text evidence="1">The sequence shown here is derived from an EMBL/GenBank/DDBJ whole genome shotgun (WGS) entry which is preliminary data.</text>
</comment>
<dbReference type="EMBL" id="JANBUN010001499">
    <property type="protein sequence ID" value="KAJ2797855.1"/>
    <property type="molecule type" value="Genomic_DNA"/>
</dbReference>
<evidence type="ECO:0000313" key="1">
    <source>
        <dbReference type="EMBL" id="KAJ2797855.1"/>
    </source>
</evidence>
<name>A0ACC1KZA9_9FUNG</name>
<proteinExistence type="predicted"/>
<sequence>MSPTVFAGKSSVSPVPPPAPVMFGMRLARRFSSAAKGPAERGWRRHLEWFRDRPASHLTAFAILHEVTAVAPLLAVYWALDRFGLSVAYPERVLQEGNRYVNKLRHYAGWEPLAPDSPVLAHLATSYAVVKAAAPLRLAACVALTPAAARWCVVPVARAFERARRWLAAPK</sequence>
<reference evidence="1" key="1">
    <citation type="submission" date="2022-07" db="EMBL/GenBank/DDBJ databases">
        <title>Phylogenomic reconstructions and comparative analyses of Kickxellomycotina fungi.</title>
        <authorList>
            <person name="Reynolds N.K."/>
            <person name="Stajich J.E."/>
            <person name="Barry K."/>
            <person name="Grigoriev I.V."/>
            <person name="Crous P."/>
            <person name="Smith M.E."/>
        </authorList>
    </citation>
    <scope>NUCLEOTIDE SEQUENCE</scope>
    <source>
        <strain evidence="1">BCRC 34780</strain>
    </source>
</reference>
<gene>
    <name evidence="1" type="ORF">H4R21_004154</name>
</gene>
<protein>
    <submittedName>
        <fullName evidence="1">Uncharacterized protein</fullName>
    </submittedName>
</protein>